<accession>H0EXN0</accession>
<dbReference type="PANTHER" id="PTHR43618:SF4">
    <property type="entry name" value="SHORT CHAIN DEHYDROGENASE_REDUCTASE FAMILY (AFU_ORTHOLOGUE AFUA_7G04540)"/>
    <property type="match status" value="1"/>
</dbReference>
<reference evidence="4 5" key="1">
    <citation type="journal article" date="2012" name="Eukaryot. Cell">
        <title>Genome sequence of the fungus Glarea lozoyensis: the first genome sequence of a species from the Helotiaceae family.</title>
        <authorList>
            <person name="Youssar L."/>
            <person name="Gruening B.A."/>
            <person name="Erxleben A."/>
            <person name="Guenther S."/>
            <person name="Huettel W."/>
        </authorList>
    </citation>
    <scope>NUCLEOTIDE SEQUENCE [LARGE SCALE GENOMIC DNA]</scope>
    <source>
        <strain evidence="5">ATCC 74030 / MF5533</strain>
    </source>
</reference>
<comment type="caution">
    <text evidence="4">The sequence shown here is derived from an EMBL/GenBank/DDBJ whole genome shotgun (WGS) entry which is preliminary data.</text>
</comment>
<dbReference type="Proteomes" id="UP000005446">
    <property type="component" value="Unassembled WGS sequence"/>
</dbReference>
<evidence type="ECO:0000256" key="2">
    <source>
        <dbReference type="ARBA" id="ARBA00022857"/>
    </source>
</evidence>
<dbReference type="InterPro" id="IPR052178">
    <property type="entry name" value="Sec_Metab_Biosynth_SDR"/>
</dbReference>
<evidence type="ECO:0000313" key="4">
    <source>
        <dbReference type="EMBL" id="EHK96714.1"/>
    </source>
</evidence>
<name>H0EXN0_GLAL7</name>
<dbReference type="InterPro" id="IPR002347">
    <property type="entry name" value="SDR_fam"/>
</dbReference>
<dbReference type="Gene3D" id="3.40.50.720">
    <property type="entry name" value="NAD(P)-binding Rossmann-like Domain"/>
    <property type="match status" value="1"/>
</dbReference>
<dbReference type="EMBL" id="AGUE01000228">
    <property type="protein sequence ID" value="EHK96714.1"/>
    <property type="molecule type" value="Genomic_DNA"/>
</dbReference>
<organism evidence="4 5">
    <name type="scientific">Glarea lozoyensis (strain ATCC 74030 / MF5533)</name>
    <dbReference type="NCBI Taxonomy" id="1104152"/>
    <lineage>
        <taxon>Eukaryota</taxon>
        <taxon>Fungi</taxon>
        <taxon>Dikarya</taxon>
        <taxon>Ascomycota</taxon>
        <taxon>Pezizomycotina</taxon>
        <taxon>Leotiomycetes</taxon>
        <taxon>Helotiales</taxon>
        <taxon>Helotiaceae</taxon>
        <taxon>Glarea</taxon>
    </lineage>
</organism>
<comment type="similarity">
    <text evidence="1">Belongs to the short-chain dehydrogenases/reductases (SDR) family.</text>
</comment>
<evidence type="ECO:0000256" key="1">
    <source>
        <dbReference type="ARBA" id="ARBA00006484"/>
    </source>
</evidence>
<dbReference type="OrthoDB" id="2898618at2759"/>
<keyword evidence="5" id="KW-1185">Reference proteome</keyword>
<keyword evidence="2" id="KW-0521">NADP</keyword>
<dbReference type="HOGENOM" id="CLU_1489168_0_0_1"/>
<dbReference type="PRINTS" id="PR00081">
    <property type="entry name" value="GDHRDH"/>
</dbReference>
<sequence length="181" mass="19429">METIVMPMHRTAVISGGGGGLGRMVAKSLLVNGASVTIIDQFQHRLDVVEAELLELKQKSKLPGQIRKIQGDLGHEIGLKSVISQIKATHNEVDILVTAAGIRKVNKTAFTPGESLSDLVKATNSLSYEDLDASFRINLYAQYFLTAGLLDLLGAAAAKGDGRGSVIIWWKNVGRGGQDFE</sequence>
<keyword evidence="3" id="KW-0560">Oxidoreductase</keyword>
<dbReference type="Pfam" id="PF00106">
    <property type="entry name" value="adh_short"/>
    <property type="match status" value="1"/>
</dbReference>
<dbReference type="GO" id="GO:0016491">
    <property type="term" value="F:oxidoreductase activity"/>
    <property type="evidence" value="ECO:0007669"/>
    <property type="project" value="UniProtKB-KW"/>
</dbReference>
<evidence type="ECO:0000256" key="3">
    <source>
        <dbReference type="ARBA" id="ARBA00023002"/>
    </source>
</evidence>
<dbReference type="InterPro" id="IPR036291">
    <property type="entry name" value="NAD(P)-bd_dom_sf"/>
</dbReference>
<dbReference type="PANTHER" id="PTHR43618">
    <property type="entry name" value="7-ALPHA-HYDROXYSTEROID DEHYDROGENASE"/>
    <property type="match status" value="1"/>
</dbReference>
<proteinExistence type="inferred from homology"/>
<gene>
    <name evidence="4" type="ORF">M7I_7569</name>
</gene>
<dbReference type="InParanoid" id="H0EXN0"/>
<dbReference type="AlphaFoldDB" id="H0EXN0"/>
<evidence type="ECO:0000313" key="5">
    <source>
        <dbReference type="Proteomes" id="UP000005446"/>
    </source>
</evidence>
<protein>
    <submittedName>
        <fullName evidence="4">Putative General stress protein 39</fullName>
    </submittedName>
</protein>
<dbReference type="SUPFAM" id="SSF51735">
    <property type="entry name" value="NAD(P)-binding Rossmann-fold domains"/>
    <property type="match status" value="1"/>
</dbReference>